<dbReference type="PROSITE" id="PS51257">
    <property type="entry name" value="PROKAR_LIPOPROTEIN"/>
    <property type="match status" value="1"/>
</dbReference>
<evidence type="ECO:0000256" key="1">
    <source>
        <dbReference type="SAM" id="SignalP"/>
    </source>
</evidence>
<dbReference type="AlphaFoldDB" id="A0AAP9DQ10"/>
<feature type="signal peptide" evidence="1">
    <location>
        <begin position="1"/>
        <end position="22"/>
    </location>
</feature>
<keyword evidence="1" id="KW-0732">Signal</keyword>
<organism evidence="2 3">
    <name type="scientific">Bacteroides ovatus</name>
    <dbReference type="NCBI Taxonomy" id="28116"/>
    <lineage>
        <taxon>Bacteria</taxon>
        <taxon>Pseudomonadati</taxon>
        <taxon>Bacteroidota</taxon>
        <taxon>Bacteroidia</taxon>
        <taxon>Bacteroidales</taxon>
        <taxon>Bacteroidaceae</taxon>
        <taxon>Bacteroides</taxon>
    </lineage>
</organism>
<keyword evidence="2" id="KW-0614">Plasmid</keyword>
<protein>
    <submittedName>
        <fullName evidence="2">Fimbrillin family protein</fullName>
    </submittedName>
</protein>
<dbReference type="RefSeq" id="WP_080706887.1">
    <property type="nucleotide sequence ID" value="NZ_CP041396.1"/>
</dbReference>
<dbReference type="Pfam" id="PF13149">
    <property type="entry name" value="Mfa_like_1"/>
    <property type="match status" value="1"/>
</dbReference>
<sequence>MKKFLFSAAIAASMLAVCSCGSDNVMTPEVGLGDEPVLLDVATSIEVTRSVTGRPIDTFVSGDEIGLYVSAGAVNTPYNGVASNKNVKSSFSTVWTQATPVYLSSLMATIYAYYPYNASVTDGTAVDIDHTSQTDYMYATTVANINNRQPHAAIIMNHALSLVQFDFKKENYTGIGALTAITIANKTGGTSLISTGKLNLTNGQITKGASKEPVTKATNLPQTIGTWNESTFPKMLVIPTAATAAAGDIVISFTIDGQVYNWNVPVGTAWEQGKKNTYTVTIKGTALEVSPVSIAPWGTGKTDSGTIQ</sequence>
<gene>
    <name evidence="2" type="ORF">DYI28_29640</name>
</gene>
<dbReference type="Proteomes" id="UP000318823">
    <property type="component" value="Plasmid unnamed1"/>
</dbReference>
<dbReference type="InterPro" id="IPR025049">
    <property type="entry name" value="Mfa-like_1"/>
</dbReference>
<proteinExistence type="predicted"/>
<name>A0AAP9DQ10_BACOV</name>
<reference evidence="3" key="1">
    <citation type="journal article" date="2018" name="J. Anim. Genet.">
        <title>Acquired interbacterial defense systems protect against interspecies antagonism in the human gut microbiome.</title>
        <authorList>
            <person name="Ross B.D."/>
            <person name="Verster A.J."/>
            <person name="Radey M.C."/>
            <person name="Schmidtke D.T."/>
            <person name="Pope C.E."/>
            <person name="Hoffman L.R."/>
            <person name="Hajjar A."/>
            <person name="Peterson S.B."/>
            <person name="Borenstein E."/>
            <person name="Mougous J."/>
        </authorList>
    </citation>
    <scope>NUCLEOTIDE SEQUENCE [LARGE SCALE GENOMIC DNA]</scope>
    <source>
        <strain evidence="3">3725 D1 iv</strain>
        <plasmid evidence="3">unnamed1</plasmid>
    </source>
</reference>
<dbReference type="CDD" id="cd13121">
    <property type="entry name" value="BF2867_like_C"/>
    <property type="match status" value="1"/>
</dbReference>
<dbReference type="Gene3D" id="2.60.40.2620">
    <property type="entry name" value="Fimbrillin-like"/>
    <property type="match status" value="1"/>
</dbReference>
<dbReference type="InterPro" id="IPR042278">
    <property type="entry name" value="Mfa-like_1_N"/>
</dbReference>
<evidence type="ECO:0000313" key="3">
    <source>
        <dbReference type="Proteomes" id="UP000318823"/>
    </source>
</evidence>
<dbReference type="CDD" id="cd13120">
    <property type="entry name" value="BF2867_like_N"/>
    <property type="match status" value="1"/>
</dbReference>
<accession>A0AAP9DQ10</accession>
<dbReference type="EMBL" id="CP041396">
    <property type="protein sequence ID" value="QDM12858.1"/>
    <property type="molecule type" value="Genomic_DNA"/>
</dbReference>
<evidence type="ECO:0000313" key="2">
    <source>
        <dbReference type="EMBL" id="QDM12858.1"/>
    </source>
</evidence>
<dbReference type="Gene3D" id="2.60.40.2630">
    <property type="match status" value="1"/>
</dbReference>
<feature type="chain" id="PRO_5043004668" evidence="1">
    <location>
        <begin position="23"/>
        <end position="308"/>
    </location>
</feature>
<geneLocation type="plasmid" evidence="2 3">
    <name>unnamed1</name>
</geneLocation>